<dbReference type="PANTHER" id="PTHR30329">
    <property type="entry name" value="STATOR ELEMENT OF FLAGELLAR MOTOR COMPLEX"/>
    <property type="match status" value="1"/>
</dbReference>
<evidence type="ECO:0000313" key="9">
    <source>
        <dbReference type="Proteomes" id="UP000614047"/>
    </source>
</evidence>
<evidence type="ECO:0000259" key="7">
    <source>
        <dbReference type="PROSITE" id="PS51123"/>
    </source>
</evidence>
<feature type="region of interest" description="Disordered" evidence="5">
    <location>
        <begin position="320"/>
        <end position="387"/>
    </location>
</feature>
<dbReference type="Gene3D" id="3.30.1330.60">
    <property type="entry name" value="OmpA-like domain"/>
    <property type="match status" value="1"/>
</dbReference>
<evidence type="ECO:0000313" key="8">
    <source>
        <dbReference type="EMBL" id="MBG6087223.1"/>
    </source>
</evidence>
<dbReference type="PANTHER" id="PTHR30329:SF21">
    <property type="entry name" value="LIPOPROTEIN YIAD-RELATED"/>
    <property type="match status" value="1"/>
</dbReference>
<feature type="region of interest" description="Disordered" evidence="5">
    <location>
        <begin position="275"/>
        <end position="304"/>
    </location>
</feature>
<comment type="subcellular location">
    <subcellularLocation>
        <location evidence="1">Cell outer membrane</location>
    </subcellularLocation>
</comment>
<accession>A0A931DEN1</accession>
<dbReference type="RefSeq" id="WP_197010117.1">
    <property type="nucleotide sequence ID" value="NZ_BAABES010000006.1"/>
</dbReference>
<dbReference type="AlphaFoldDB" id="A0A931DEN1"/>
<feature type="compositionally biased region" description="Low complexity" evidence="5">
    <location>
        <begin position="363"/>
        <end position="387"/>
    </location>
</feature>
<dbReference type="InterPro" id="IPR050330">
    <property type="entry name" value="Bact_OuterMem_StrucFunc"/>
</dbReference>
<name>A0A931DEN1_9ACTN</name>
<gene>
    <name evidence="8" type="ORF">IW256_001336</name>
</gene>
<dbReference type="InterPro" id="IPR006665">
    <property type="entry name" value="OmpA-like"/>
</dbReference>
<keyword evidence="9" id="KW-1185">Reference proteome</keyword>
<evidence type="ECO:0000256" key="3">
    <source>
        <dbReference type="ARBA" id="ARBA00023237"/>
    </source>
</evidence>
<keyword evidence="3" id="KW-0998">Cell outer membrane</keyword>
<dbReference type="PROSITE" id="PS51123">
    <property type="entry name" value="OMPA_2"/>
    <property type="match status" value="1"/>
</dbReference>
<dbReference type="CDD" id="cd07185">
    <property type="entry name" value="OmpA_C-like"/>
    <property type="match status" value="1"/>
</dbReference>
<dbReference type="EMBL" id="JADOUA010000001">
    <property type="protein sequence ID" value="MBG6087223.1"/>
    <property type="molecule type" value="Genomic_DNA"/>
</dbReference>
<dbReference type="Proteomes" id="UP000614047">
    <property type="component" value="Unassembled WGS sequence"/>
</dbReference>
<feature type="signal peptide" evidence="6">
    <location>
        <begin position="1"/>
        <end position="29"/>
    </location>
</feature>
<dbReference type="PROSITE" id="PS51257">
    <property type="entry name" value="PROKAR_LIPOPROTEIN"/>
    <property type="match status" value="1"/>
</dbReference>
<feature type="compositionally biased region" description="Low complexity" evidence="5">
    <location>
        <begin position="36"/>
        <end position="49"/>
    </location>
</feature>
<feature type="domain" description="OmpA-like" evidence="7">
    <location>
        <begin position="236"/>
        <end position="354"/>
    </location>
</feature>
<reference evidence="8" key="1">
    <citation type="submission" date="2020-11" db="EMBL/GenBank/DDBJ databases">
        <title>Sequencing the genomes of 1000 actinobacteria strains.</title>
        <authorList>
            <person name="Klenk H.-P."/>
        </authorList>
    </citation>
    <scope>NUCLEOTIDE SEQUENCE</scope>
    <source>
        <strain evidence="8">DSM 43175</strain>
    </source>
</reference>
<comment type="caution">
    <text evidence="8">The sequence shown here is derived from an EMBL/GenBank/DDBJ whole genome shotgun (WGS) entry which is preliminary data.</text>
</comment>
<dbReference type="Pfam" id="PF00691">
    <property type="entry name" value="OmpA"/>
    <property type="match status" value="1"/>
</dbReference>
<dbReference type="GO" id="GO:0009279">
    <property type="term" value="C:cell outer membrane"/>
    <property type="evidence" value="ECO:0007669"/>
    <property type="project" value="UniProtKB-SubCell"/>
</dbReference>
<evidence type="ECO:0000256" key="4">
    <source>
        <dbReference type="PROSITE-ProRule" id="PRU00473"/>
    </source>
</evidence>
<protein>
    <submittedName>
        <fullName evidence="8">Outer membrane protein OmpA-like peptidoglycan-associated protein</fullName>
    </submittedName>
</protein>
<keyword evidence="2 4" id="KW-0472">Membrane</keyword>
<sequence length="513" mass="53359">MCWKVVTPAALFRPTAVLIAAGLAVSACASDDKPSGKPSGSPSSGGAPANSTPLQSQVMMQNSKVRVDLMALERVSDKIVIARMRAVNQDGGPFDFGSTLSGFVQPPAEGMKADPNAVSGITLFDPVNSRRHFPLAETGGKCLCTRYTGFLTVQAGQSIELAAAFPAPPASVSKLGVVFPNAAPLLDVPVTNRPGGTLEVEGGQQMDPAKTPTAAPRVLPVAALTENATGVEEDLGADLKVRVSSDVLFALNKADLTPRAQEILKEVAAKIDQSPGKTVTVDGHTDNSGNDAINEPLSERRAQSVQGALQKLVTRTGITYQAKGHGSTQPVASNDSERGRALNRRVSVSFARPRPAAPPSAPAPSSTAKVSLRAQGGPPPGYAGAWPRNAKVEVGPLRRAGEGYATLSWTAINDDPTKLQVDAVFNGLALSEGYYGAGVNGVALESGKARYRVLRDGQGQGLGSYFTAMNPQVSELTQGESITLTAMYKISADVRSVTVDVPGFGKAQNVPVQ</sequence>
<evidence type="ECO:0000256" key="1">
    <source>
        <dbReference type="ARBA" id="ARBA00004442"/>
    </source>
</evidence>
<organism evidence="8 9">
    <name type="scientific">Actinomadura viridis</name>
    <dbReference type="NCBI Taxonomy" id="58110"/>
    <lineage>
        <taxon>Bacteria</taxon>
        <taxon>Bacillati</taxon>
        <taxon>Actinomycetota</taxon>
        <taxon>Actinomycetes</taxon>
        <taxon>Streptosporangiales</taxon>
        <taxon>Thermomonosporaceae</taxon>
        <taxon>Actinomadura</taxon>
    </lineage>
</organism>
<dbReference type="InterPro" id="IPR006664">
    <property type="entry name" value="OMP_bac"/>
</dbReference>
<dbReference type="PRINTS" id="PR01021">
    <property type="entry name" value="OMPADOMAIN"/>
</dbReference>
<feature type="region of interest" description="Disordered" evidence="5">
    <location>
        <begin position="30"/>
        <end position="55"/>
    </location>
</feature>
<evidence type="ECO:0000256" key="5">
    <source>
        <dbReference type="SAM" id="MobiDB-lite"/>
    </source>
</evidence>
<evidence type="ECO:0000256" key="6">
    <source>
        <dbReference type="SAM" id="SignalP"/>
    </source>
</evidence>
<proteinExistence type="predicted"/>
<dbReference type="SUPFAM" id="SSF103088">
    <property type="entry name" value="OmpA-like"/>
    <property type="match status" value="1"/>
</dbReference>
<keyword evidence="6" id="KW-0732">Signal</keyword>
<dbReference type="InterPro" id="IPR036737">
    <property type="entry name" value="OmpA-like_sf"/>
</dbReference>
<evidence type="ECO:0000256" key="2">
    <source>
        <dbReference type="ARBA" id="ARBA00023136"/>
    </source>
</evidence>
<feature type="chain" id="PRO_5037727182" evidence="6">
    <location>
        <begin position="30"/>
        <end position="513"/>
    </location>
</feature>